<evidence type="ECO:0000256" key="1">
    <source>
        <dbReference type="ARBA" id="ARBA00004141"/>
    </source>
</evidence>
<dbReference type="GO" id="GO:0005385">
    <property type="term" value="F:zinc ion transmembrane transporter activity"/>
    <property type="evidence" value="ECO:0007669"/>
    <property type="project" value="TreeGrafter"/>
</dbReference>
<evidence type="ECO:0000256" key="4">
    <source>
        <dbReference type="ARBA" id="ARBA00023136"/>
    </source>
</evidence>
<dbReference type="Proteomes" id="UP000029558">
    <property type="component" value="Chromosome"/>
</dbReference>
<evidence type="ECO:0000256" key="3">
    <source>
        <dbReference type="ARBA" id="ARBA00022989"/>
    </source>
</evidence>
<organism evidence="5 6">
    <name type="scientific">Piscirickettsia salmonis</name>
    <dbReference type="NCBI Taxonomy" id="1238"/>
    <lineage>
        <taxon>Bacteria</taxon>
        <taxon>Pseudomonadati</taxon>
        <taxon>Pseudomonadota</taxon>
        <taxon>Gammaproteobacteria</taxon>
        <taxon>Thiotrichales</taxon>
        <taxon>Piscirickettsiaceae</taxon>
        <taxon>Piscirickettsia</taxon>
    </lineage>
</organism>
<evidence type="ECO:0000256" key="2">
    <source>
        <dbReference type="ARBA" id="ARBA00022692"/>
    </source>
</evidence>
<dbReference type="Pfam" id="PF02535">
    <property type="entry name" value="Zip"/>
    <property type="match status" value="2"/>
</dbReference>
<accession>A0A1L6TCZ1</accession>
<keyword evidence="4" id="KW-0472">Membrane</keyword>
<keyword evidence="3" id="KW-1133">Transmembrane helix</keyword>
<dbReference type="GO" id="GO:0016020">
    <property type="term" value="C:membrane"/>
    <property type="evidence" value="ECO:0007669"/>
    <property type="project" value="UniProtKB-SubCell"/>
</dbReference>
<keyword evidence="2" id="KW-0812">Transmembrane</keyword>
<dbReference type="RefSeq" id="WP_017378207.1">
    <property type="nucleotide sequence ID" value="NZ_CP012508.1"/>
</dbReference>
<reference evidence="5 6" key="1">
    <citation type="journal article" date="2014" name="Genome Announc.">
        <title>Comparative Genome Analysis of Two Isolates of the Fish Pathogen Piscirickettsia salmonis from Different Hosts Reveals Major Differences in Virulence-Associated Secretion Systems.</title>
        <authorList>
            <person name="Bohle H."/>
            <person name="Henriquez P."/>
            <person name="Grothusen H."/>
            <person name="Navas E."/>
            <person name="Sandoval A."/>
            <person name="Bustamante F."/>
            <person name="Bustos P."/>
            <person name="Mancilla M."/>
        </authorList>
    </citation>
    <scope>NUCLEOTIDE SEQUENCE [LARGE SCALE GENOMIC DNA]</scope>
    <source>
        <strain evidence="6">B1-32597</strain>
    </source>
</reference>
<comment type="subcellular location">
    <subcellularLocation>
        <location evidence="1">Membrane</location>
        <topology evidence="1">Multi-pass membrane protein</topology>
    </subcellularLocation>
</comment>
<dbReference type="InterPro" id="IPR003689">
    <property type="entry name" value="ZIP"/>
</dbReference>
<dbReference type="EMBL" id="CP012508">
    <property type="protein sequence ID" value="ALB23182.1"/>
    <property type="molecule type" value="Genomic_DNA"/>
</dbReference>
<protein>
    <submittedName>
        <fullName evidence="5">ZIP zinc transporter family protein</fullName>
    </submittedName>
</protein>
<gene>
    <name evidence="5" type="ORF">KU39_2002</name>
</gene>
<proteinExistence type="predicted"/>
<dbReference type="OrthoDB" id="5641792at2"/>
<dbReference type="PANTHER" id="PTHR11040">
    <property type="entry name" value="ZINC/IRON TRANSPORTER"/>
    <property type="match status" value="1"/>
</dbReference>
<dbReference type="PANTHER" id="PTHR11040:SF140">
    <property type="entry name" value="ZRT (ZRT), IRT- (IRT-) LIKE PROTEIN TRANSPORTER"/>
    <property type="match status" value="1"/>
</dbReference>
<dbReference type="AlphaFoldDB" id="A0A1L6TCZ1"/>
<name>A0A1L6TCZ1_PISSA</name>
<evidence type="ECO:0000313" key="6">
    <source>
        <dbReference type="Proteomes" id="UP000029558"/>
    </source>
</evidence>
<sequence length="251" mass="27221">MAELLTIKLLSILIILVVTLFSGWLPFKKRFKSSEGIEFPLGEAIAAGVFLGAGLMHMLGDAANDFSESHINYPLPFLLAGIVFLALLWLEHIGRELYEHQGAQSPAFALLATLMLSIHSFLAGAALGLTDALSSTLIILFAIVAHKWAASFALAVHINRSNLSTQLRIICFIIFSCMTPLGILFGNITASLSHYPLIAPSFTALSAGTFLYLGTLHGLNRAVMIDKCCNLKHFSFVIIGFTIMAIVAIWT</sequence>
<evidence type="ECO:0000313" key="5">
    <source>
        <dbReference type="EMBL" id="ALB23182.1"/>
    </source>
</evidence>